<gene>
    <name evidence="2" type="ORF">HNP71_002775</name>
</gene>
<protein>
    <submittedName>
        <fullName evidence="2">Uncharacterized protein</fullName>
    </submittedName>
</protein>
<dbReference type="AlphaFoldDB" id="A0A840VT57"/>
<keyword evidence="3" id="KW-1185">Reference proteome</keyword>
<dbReference type="EMBL" id="JACHFJ010000020">
    <property type="protein sequence ID" value="MBB5374500.1"/>
    <property type="molecule type" value="Genomic_DNA"/>
</dbReference>
<organism evidence="2 3">
    <name type="scientific">Acidocella aromatica</name>
    <dbReference type="NCBI Taxonomy" id="1303579"/>
    <lineage>
        <taxon>Bacteria</taxon>
        <taxon>Pseudomonadati</taxon>
        <taxon>Pseudomonadota</taxon>
        <taxon>Alphaproteobacteria</taxon>
        <taxon>Acetobacterales</taxon>
        <taxon>Acidocellaceae</taxon>
        <taxon>Acidocella</taxon>
    </lineage>
</organism>
<accession>A0A840VT57</accession>
<sequence>MKALVYQGGGQKLLADVPKPRLESSTDVKVDDAKAKIPENIQPARR</sequence>
<feature type="compositionally biased region" description="Basic and acidic residues" evidence="1">
    <location>
        <begin position="22"/>
        <end position="37"/>
    </location>
</feature>
<evidence type="ECO:0000313" key="3">
    <source>
        <dbReference type="Proteomes" id="UP000553706"/>
    </source>
</evidence>
<proteinExistence type="predicted"/>
<name>A0A840VT57_9PROT</name>
<evidence type="ECO:0000256" key="1">
    <source>
        <dbReference type="SAM" id="MobiDB-lite"/>
    </source>
</evidence>
<reference evidence="2 3" key="1">
    <citation type="submission" date="2020-08" db="EMBL/GenBank/DDBJ databases">
        <title>Genomic Encyclopedia of Type Strains, Phase IV (KMG-IV): sequencing the most valuable type-strain genomes for metagenomic binning, comparative biology and taxonomic classification.</title>
        <authorList>
            <person name="Goeker M."/>
        </authorList>
    </citation>
    <scope>NUCLEOTIDE SEQUENCE [LARGE SCALE GENOMIC DNA]</scope>
    <source>
        <strain evidence="2 3">DSM 27026</strain>
    </source>
</reference>
<dbReference type="Proteomes" id="UP000553706">
    <property type="component" value="Unassembled WGS sequence"/>
</dbReference>
<feature type="region of interest" description="Disordered" evidence="1">
    <location>
        <begin position="22"/>
        <end position="46"/>
    </location>
</feature>
<comment type="caution">
    <text evidence="2">The sequence shown here is derived from an EMBL/GenBank/DDBJ whole genome shotgun (WGS) entry which is preliminary data.</text>
</comment>
<evidence type="ECO:0000313" key="2">
    <source>
        <dbReference type="EMBL" id="MBB5374500.1"/>
    </source>
</evidence>